<dbReference type="EMBL" id="PGCI01000193">
    <property type="protein sequence ID" value="PLW34641.1"/>
    <property type="molecule type" value="Genomic_DNA"/>
</dbReference>
<evidence type="ECO:0000313" key="3">
    <source>
        <dbReference type="Proteomes" id="UP000235392"/>
    </source>
</evidence>
<organism evidence="2 3">
    <name type="scientific">Puccinia coronata f. sp. avenae</name>
    <dbReference type="NCBI Taxonomy" id="200324"/>
    <lineage>
        <taxon>Eukaryota</taxon>
        <taxon>Fungi</taxon>
        <taxon>Dikarya</taxon>
        <taxon>Basidiomycota</taxon>
        <taxon>Pucciniomycotina</taxon>
        <taxon>Pucciniomycetes</taxon>
        <taxon>Pucciniales</taxon>
        <taxon>Pucciniaceae</taxon>
        <taxon>Puccinia</taxon>
    </lineage>
</organism>
<gene>
    <name evidence="2" type="ORF">PCASD_12000</name>
</gene>
<reference evidence="2 3" key="1">
    <citation type="submission" date="2017-11" db="EMBL/GenBank/DDBJ databases">
        <title>De novo assembly and phasing of dikaryotic genomes from two isolates of Puccinia coronata f. sp. avenae, the causal agent of oat crown rust.</title>
        <authorList>
            <person name="Miller M.E."/>
            <person name="Zhang Y."/>
            <person name="Omidvar V."/>
            <person name="Sperschneider J."/>
            <person name="Schwessinger B."/>
            <person name="Raley C."/>
            <person name="Palmer J.M."/>
            <person name="Garnica D."/>
            <person name="Upadhyaya N."/>
            <person name="Rathjen J."/>
            <person name="Taylor J.M."/>
            <person name="Park R.F."/>
            <person name="Dodds P.N."/>
            <person name="Hirsch C.D."/>
            <person name="Kianian S.F."/>
            <person name="Figueroa M."/>
        </authorList>
    </citation>
    <scope>NUCLEOTIDE SEQUENCE [LARGE SCALE GENOMIC DNA]</scope>
    <source>
        <strain evidence="2">12SD80</strain>
    </source>
</reference>
<feature type="compositionally biased region" description="Polar residues" evidence="1">
    <location>
        <begin position="1"/>
        <end position="11"/>
    </location>
</feature>
<evidence type="ECO:0000256" key="1">
    <source>
        <dbReference type="SAM" id="MobiDB-lite"/>
    </source>
</evidence>
<sequence length="135" mass="14648">MANISPKSNTVDTDEIQVRVVPPPRPSEQEPPLSHGAAPTTGTTTSNQTDVESSASQTTAPAKSISESQEDSRPKKRKLTSDVWEHFTKITDILYILTNLQSKGSPKLSATIAQISSRQHQPEEPTICDATQKPV</sequence>
<comment type="caution">
    <text evidence="2">The sequence shown here is derived from an EMBL/GenBank/DDBJ whole genome shotgun (WGS) entry which is preliminary data.</text>
</comment>
<feature type="region of interest" description="Disordered" evidence="1">
    <location>
        <begin position="111"/>
        <end position="135"/>
    </location>
</feature>
<feature type="region of interest" description="Disordered" evidence="1">
    <location>
        <begin position="1"/>
        <end position="82"/>
    </location>
</feature>
<accession>A0A2N5UA67</accession>
<proteinExistence type="predicted"/>
<protein>
    <submittedName>
        <fullName evidence="2">Uncharacterized protein</fullName>
    </submittedName>
</protein>
<name>A0A2N5UA67_9BASI</name>
<feature type="compositionally biased region" description="Polar residues" evidence="1">
    <location>
        <begin position="40"/>
        <end position="67"/>
    </location>
</feature>
<evidence type="ECO:0000313" key="2">
    <source>
        <dbReference type="EMBL" id="PLW34641.1"/>
    </source>
</evidence>
<dbReference type="Proteomes" id="UP000235392">
    <property type="component" value="Unassembled WGS sequence"/>
</dbReference>
<dbReference type="AlphaFoldDB" id="A0A2N5UA67"/>